<evidence type="ECO:0000313" key="5">
    <source>
        <dbReference type="Proteomes" id="UP000199149"/>
    </source>
</evidence>
<dbReference type="Pfam" id="PF18962">
    <property type="entry name" value="Por_Secre_tail"/>
    <property type="match status" value="1"/>
</dbReference>
<evidence type="ECO:0000256" key="1">
    <source>
        <dbReference type="ARBA" id="ARBA00022729"/>
    </source>
</evidence>
<proteinExistence type="predicted"/>
<feature type="chain" id="PRO_5011504766" evidence="2">
    <location>
        <begin position="21"/>
        <end position="417"/>
    </location>
</feature>
<reference evidence="5" key="1">
    <citation type="submission" date="2016-10" db="EMBL/GenBank/DDBJ databases">
        <authorList>
            <person name="Varghese N."/>
            <person name="Submissions S."/>
        </authorList>
    </citation>
    <scope>NUCLEOTIDE SEQUENCE [LARGE SCALE GENOMIC DNA]</scope>
    <source>
        <strain evidence="5">XJ109</strain>
    </source>
</reference>
<dbReference type="AlphaFoldDB" id="A0A1I4WAC9"/>
<dbReference type="NCBIfam" id="TIGR04183">
    <property type="entry name" value="Por_Secre_tail"/>
    <property type="match status" value="1"/>
</dbReference>
<evidence type="ECO:0000256" key="2">
    <source>
        <dbReference type="SAM" id="SignalP"/>
    </source>
</evidence>
<dbReference type="EMBL" id="FOUZ01000006">
    <property type="protein sequence ID" value="SFN10333.1"/>
    <property type="molecule type" value="Genomic_DNA"/>
</dbReference>
<evidence type="ECO:0000313" key="4">
    <source>
        <dbReference type="EMBL" id="SFN10333.1"/>
    </source>
</evidence>
<sequence>MNTKFTLLAAALFMNVAAHAQQINGQVTMGPNYANDVYYGLDGQTATETNRADWDISFYRKSNFSTGVRVNDTKGIQVFEASNDLSTWSTINVANASSWTELYNDDTNWQEGAFNQGSAAYGWGAYDIATHNVNGTVIFVLKYTSGEYVKFKIDKLVATQGQYNFTYSKYTNGAWSADKSVAISHSSSENRLFNYYNLLTDKVATPEPEQSKWDLKFTKYITPLDAGGSTVMYSVTGVLQSDVIKVAKTESGNPTDDAAYLAAINTAGYDWKTFNMSSGGYTIKPTNFFIKNSTTSKIYKLNFTSFEGSATGIVKFNYEDVTKTLGTTDLNKTSFGIYTNTNQPKTISIVYNSKESLSSDISVQIFAMNGQLVHQENYKPTSSFTNKTIQLSKLPAGVYIVKLQSASKVESKKVVLQ</sequence>
<dbReference type="RefSeq" id="WP_092908056.1">
    <property type="nucleotide sequence ID" value="NZ_FOUZ01000006.1"/>
</dbReference>
<protein>
    <submittedName>
        <fullName evidence="4">Por secretion system C-terminal sorting domain-containing protein</fullName>
    </submittedName>
</protein>
<feature type="domain" description="Secretion system C-terminal sorting" evidence="3">
    <location>
        <begin position="352"/>
        <end position="415"/>
    </location>
</feature>
<feature type="signal peptide" evidence="2">
    <location>
        <begin position="1"/>
        <end position="20"/>
    </location>
</feature>
<keyword evidence="1 2" id="KW-0732">Signal</keyword>
<accession>A0A1I4WAC9</accession>
<dbReference type="STRING" id="684065.SAMN05421738_106208"/>
<name>A0A1I4WAC9_9FLAO</name>
<keyword evidence="5" id="KW-1185">Reference proteome</keyword>
<dbReference type="InterPro" id="IPR026444">
    <property type="entry name" value="Secre_tail"/>
</dbReference>
<dbReference type="Proteomes" id="UP000199149">
    <property type="component" value="Unassembled WGS sequence"/>
</dbReference>
<organism evidence="4 5">
    <name type="scientific">Algoriella xinjiangensis</name>
    <dbReference type="NCBI Taxonomy" id="684065"/>
    <lineage>
        <taxon>Bacteria</taxon>
        <taxon>Pseudomonadati</taxon>
        <taxon>Bacteroidota</taxon>
        <taxon>Flavobacteriia</taxon>
        <taxon>Flavobacteriales</taxon>
        <taxon>Weeksellaceae</taxon>
        <taxon>Algoriella</taxon>
    </lineage>
</organism>
<evidence type="ECO:0000259" key="3">
    <source>
        <dbReference type="Pfam" id="PF18962"/>
    </source>
</evidence>
<dbReference type="OrthoDB" id="629570at2"/>
<gene>
    <name evidence="4" type="ORF">SAMN05421738_106208</name>
</gene>